<dbReference type="AlphaFoldDB" id="A0AAE1DM47"/>
<evidence type="ECO:0000313" key="1">
    <source>
        <dbReference type="EMBL" id="KAK3775664.1"/>
    </source>
</evidence>
<reference evidence="1" key="1">
    <citation type="journal article" date="2023" name="G3 (Bethesda)">
        <title>A reference genome for the long-term kleptoplast-retaining sea slug Elysia crispata morphotype clarki.</title>
        <authorList>
            <person name="Eastman K.E."/>
            <person name="Pendleton A.L."/>
            <person name="Shaikh M.A."/>
            <person name="Suttiyut T."/>
            <person name="Ogas R."/>
            <person name="Tomko P."/>
            <person name="Gavelis G."/>
            <person name="Widhalm J.R."/>
            <person name="Wisecaver J.H."/>
        </authorList>
    </citation>
    <scope>NUCLEOTIDE SEQUENCE</scope>
    <source>
        <strain evidence="1">ECLA1</strain>
    </source>
</reference>
<name>A0AAE1DM47_9GAST</name>
<evidence type="ECO:0008006" key="3">
    <source>
        <dbReference type="Google" id="ProtNLM"/>
    </source>
</evidence>
<organism evidence="1 2">
    <name type="scientific">Elysia crispata</name>
    <name type="common">lettuce slug</name>
    <dbReference type="NCBI Taxonomy" id="231223"/>
    <lineage>
        <taxon>Eukaryota</taxon>
        <taxon>Metazoa</taxon>
        <taxon>Spiralia</taxon>
        <taxon>Lophotrochozoa</taxon>
        <taxon>Mollusca</taxon>
        <taxon>Gastropoda</taxon>
        <taxon>Heterobranchia</taxon>
        <taxon>Euthyneura</taxon>
        <taxon>Panpulmonata</taxon>
        <taxon>Sacoglossa</taxon>
        <taxon>Placobranchoidea</taxon>
        <taxon>Plakobranchidae</taxon>
        <taxon>Elysia</taxon>
    </lineage>
</organism>
<protein>
    <recommendedName>
        <fullName evidence="3">Transposase</fullName>
    </recommendedName>
</protein>
<keyword evidence="2" id="KW-1185">Reference proteome</keyword>
<proteinExistence type="predicted"/>
<dbReference type="EMBL" id="JAWDGP010003292">
    <property type="protein sequence ID" value="KAK3775664.1"/>
    <property type="molecule type" value="Genomic_DNA"/>
</dbReference>
<sequence>MKFCAQTFILRTITNRKKTTNCGKFGLGSKAWKKNLAAISPGEHQYIDEVMIAFKGKSKVKQFMRNKPEAQTVGQNRQRRSHDFEVYRVLRKRKIVQDWRFLEM</sequence>
<accession>A0AAE1DM47</accession>
<evidence type="ECO:0000313" key="2">
    <source>
        <dbReference type="Proteomes" id="UP001283361"/>
    </source>
</evidence>
<comment type="caution">
    <text evidence="1">The sequence shown here is derived from an EMBL/GenBank/DDBJ whole genome shotgun (WGS) entry which is preliminary data.</text>
</comment>
<dbReference type="Proteomes" id="UP001283361">
    <property type="component" value="Unassembled WGS sequence"/>
</dbReference>
<gene>
    <name evidence="1" type="ORF">RRG08_049843</name>
</gene>